<protein>
    <submittedName>
        <fullName evidence="1">Autophagy-related protein 2</fullName>
    </submittedName>
</protein>
<sequence length="51" mass="5501">MAGDHRTTVRLSALTDRFFAAFLKSLYLSSQSLEIAWGGEKDATGPVAARS</sequence>
<dbReference type="Proteomes" id="UP000727407">
    <property type="component" value="Unassembled WGS sequence"/>
</dbReference>
<accession>A0A8J4U3Q8</accession>
<organism evidence="1 2">
    <name type="scientific">Clarias magur</name>
    <name type="common">Asian catfish</name>
    <name type="synonym">Macropteronotus magur</name>
    <dbReference type="NCBI Taxonomy" id="1594786"/>
    <lineage>
        <taxon>Eukaryota</taxon>
        <taxon>Metazoa</taxon>
        <taxon>Chordata</taxon>
        <taxon>Craniata</taxon>
        <taxon>Vertebrata</taxon>
        <taxon>Euteleostomi</taxon>
        <taxon>Actinopterygii</taxon>
        <taxon>Neopterygii</taxon>
        <taxon>Teleostei</taxon>
        <taxon>Ostariophysi</taxon>
        <taxon>Siluriformes</taxon>
        <taxon>Clariidae</taxon>
        <taxon>Clarias</taxon>
    </lineage>
</organism>
<dbReference type="AlphaFoldDB" id="A0A8J4U3Q8"/>
<name>A0A8J4U3Q8_CLAMG</name>
<evidence type="ECO:0000313" key="1">
    <source>
        <dbReference type="EMBL" id="KAF5890304.1"/>
    </source>
</evidence>
<keyword evidence="2" id="KW-1185">Reference proteome</keyword>
<reference evidence="1" key="1">
    <citation type="submission" date="2020-07" db="EMBL/GenBank/DDBJ databases">
        <title>Clarias magur genome sequencing, assembly and annotation.</title>
        <authorList>
            <person name="Kushwaha B."/>
            <person name="Kumar R."/>
            <person name="Das P."/>
            <person name="Joshi C.G."/>
            <person name="Kumar D."/>
            <person name="Nagpure N.S."/>
            <person name="Pandey M."/>
            <person name="Agarwal S."/>
            <person name="Srivastava S."/>
            <person name="Singh M."/>
            <person name="Sahoo L."/>
            <person name="Jayasankar P."/>
            <person name="Meher P.K."/>
            <person name="Koringa P.G."/>
            <person name="Iquebal M.A."/>
            <person name="Das S.P."/>
            <person name="Bit A."/>
            <person name="Patnaik S."/>
            <person name="Patel N."/>
            <person name="Shah T.M."/>
            <person name="Hinsu A."/>
            <person name="Jena J.K."/>
        </authorList>
    </citation>
    <scope>NUCLEOTIDE SEQUENCE</scope>
    <source>
        <strain evidence="1">CIFAMagur01</strain>
        <tissue evidence="1">Testis</tissue>
    </source>
</reference>
<evidence type="ECO:0000313" key="2">
    <source>
        <dbReference type="Proteomes" id="UP000727407"/>
    </source>
</evidence>
<comment type="caution">
    <text evidence="1">The sequence shown here is derived from an EMBL/GenBank/DDBJ whole genome shotgun (WGS) entry which is preliminary data.</text>
</comment>
<proteinExistence type="predicted"/>
<dbReference type="EMBL" id="QNUK01000698">
    <property type="protein sequence ID" value="KAF5890304.1"/>
    <property type="molecule type" value="Genomic_DNA"/>
</dbReference>
<gene>
    <name evidence="1" type="primary">ispD</name>
    <name evidence="1" type="ORF">DAT39_019987</name>
</gene>